<dbReference type="Pfam" id="PF07969">
    <property type="entry name" value="Amidohydro_3"/>
    <property type="match status" value="1"/>
</dbReference>
<name>A0A7W9UMH1_9NOCA</name>
<dbReference type="EMBL" id="JACHIT010000002">
    <property type="protein sequence ID" value="MBB5918362.1"/>
    <property type="molecule type" value="Genomic_DNA"/>
</dbReference>
<dbReference type="Proteomes" id="UP000540412">
    <property type="component" value="Unassembled WGS sequence"/>
</dbReference>
<dbReference type="RefSeq" id="WP_051163293.1">
    <property type="nucleotide sequence ID" value="NZ_JACHIT010000002.1"/>
</dbReference>
<dbReference type="InterPro" id="IPR013108">
    <property type="entry name" value="Amidohydro_3"/>
</dbReference>
<dbReference type="InterPro" id="IPR011059">
    <property type="entry name" value="Metal-dep_hydrolase_composite"/>
</dbReference>
<dbReference type="Gene3D" id="3.20.20.140">
    <property type="entry name" value="Metal-dependent hydrolases"/>
    <property type="match status" value="1"/>
</dbReference>
<evidence type="ECO:0000256" key="2">
    <source>
        <dbReference type="ARBA" id="ARBA00022801"/>
    </source>
</evidence>
<accession>A0A7W9UMH1</accession>
<dbReference type="CDD" id="cd01293">
    <property type="entry name" value="Bact_CD"/>
    <property type="match status" value="1"/>
</dbReference>
<evidence type="ECO:0000259" key="3">
    <source>
        <dbReference type="Pfam" id="PF07969"/>
    </source>
</evidence>
<organism evidence="4 5">
    <name type="scientific">Nocardia transvalensis</name>
    <dbReference type="NCBI Taxonomy" id="37333"/>
    <lineage>
        <taxon>Bacteria</taxon>
        <taxon>Bacillati</taxon>
        <taxon>Actinomycetota</taxon>
        <taxon>Actinomycetes</taxon>
        <taxon>Mycobacteriales</taxon>
        <taxon>Nocardiaceae</taxon>
        <taxon>Nocardia</taxon>
    </lineage>
</organism>
<dbReference type="PANTHER" id="PTHR32027">
    <property type="entry name" value="CYTOSINE DEAMINASE"/>
    <property type="match status" value="1"/>
</dbReference>
<dbReference type="PANTHER" id="PTHR32027:SF9">
    <property type="entry name" value="BLL3847 PROTEIN"/>
    <property type="match status" value="1"/>
</dbReference>
<dbReference type="SUPFAM" id="SSF51338">
    <property type="entry name" value="Composite domain of metallo-dependent hydrolases"/>
    <property type="match status" value="1"/>
</dbReference>
<evidence type="ECO:0000256" key="1">
    <source>
        <dbReference type="ARBA" id="ARBA00022723"/>
    </source>
</evidence>
<evidence type="ECO:0000313" key="5">
    <source>
        <dbReference type="Proteomes" id="UP000540412"/>
    </source>
</evidence>
<dbReference type="AlphaFoldDB" id="A0A7W9UMH1"/>
<dbReference type="GO" id="GO:0046872">
    <property type="term" value="F:metal ion binding"/>
    <property type="evidence" value="ECO:0007669"/>
    <property type="project" value="UniProtKB-KW"/>
</dbReference>
<dbReference type="GO" id="GO:0004131">
    <property type="term" value="F:cytosine deaminase activity"/>
    <property type="evidence" value="ECO:0007669"/>
    <property type="project" value="UniProtKB-EC"/>
</dbReference>
<reference evidence="4 5" key="1">
    <citation type="submission" date="2020-08" db="EMBL/GenBank/DDBJ databases">
        <title>Sequencing the genomes of 1000 actinobacteria strains.</title>
        <authorList>
            <person name="Klenk H.-P."/>
        </authorList>
    </citation>
    <scope>NUCLEOTIDE SEQUENCE [LARGE SCALE GENOMIC DNA]</scope>
    <source>
        <strain evidence="4 5">DSM 43582</strain>
    </source>
</reference>
<dbReference type="InterPro" id="IPR052349">
    <property type="entry name" value="Metallo-hydrolase_Enzymes"/>
</dbReference>
<evidence type="ECO:0000313" key="4">
    <source>
        <dbReference type="EMBL" id="MBB5918362.1"/>
    </source>
</evidence>
<protein>
    <submittedName>
        <fullName evidence="4">Cytosine deaminase</fullName>
        <ecNumber evidence="4">3.5.4.1</ecNumber>
    </submittedName>
</protein>
<dbReference type="SUPFAM" id="SSF51556">
    <property type="entry name" value="Metallo-dependent hydrolases"/>
    <property type="match status" value="1"/>
</dbReference>
<keyword evidence="2 4" id="KW-0378">Hydrolase</keyword>
<dbReference type="InterPro" id="IPR032466">
    <property type="entry name" value="Metal_Hydrolase"/>
</dbReference>
<gene>
    <name evidence="4" type="ORF">BJY24_007274</name>
</gene>
<keyword evidence="1" id="KW-0479">Metal-binding</keyword>
<dbReference type="EC" id="3.5.4.1" evidence="4"/>
<dbReference type="FunFam" id="3.20.20.140:FF:000019">
    <property type="entry name" value="Cytosine deaminase"/>
    <property type="match status" value="1"/>
</dbReference>
<dbReference type="Gene3D" id="2.30.40.10">
    <property type="entry name" value="Urease, subunit C, domain 1"/>
    <property type="match status" value="1"/>
</dbReference>
<comment type="caution">
    <text evidence="4">The sequence shown here is derived from an EMBL/GenBank/DDBJ whole genome shotgun (WGS) entry which is preliminary data.</text>
</comment>
<feature type="domain" description="Amidohydrolase 3" evidence="3">
    <location>
        <begin position="41"/>
        <end position="404"/>
    </location>
</feature>
<sequence length="428" mass="45776">MADLVLRDARIADDAEPVDIVITDGVITAIGHGLPVSAADEIDCAARVVIPGLIESHLHLDKALLDAERPNPTGTLAGAIAVTAELKSGFTVDSIRERARRVLDAAIAHGTTVIRAHPDVDPIVGLHGVRALLELREEYRERIDLQIVAFPQEGILRAPGTLKLLRESLLSGADVIGGCAYNEATVADCRRHVDIVFDLAAEFAVPVDIHADFADDGTDPRFAMADYIAEATERAGMGGRVTLGHMTSLAGRTPEQRSRTLARLADAGVAVVPLPATDMHLGGRSDTTNVRRGIAPIRELWQAGVTTAYSSNNIRNAFTPYGNADLLDIGLFLAQTCHLSGPADMLRVLDMATGQAARVTGIADRHGIRVGATADLVVLSSHRVADVLLDRPDRCYVLKAGRVVARTTRIRELAWDETVVAHAARSFP</sequence>
<keyword evidence="5" id="KW-1185">Reference proteome</keyword>
<proteinExistence type="predicted"/>